<sequence length="218" mass="23844">MAPSPEAELDTSLREFVEHHPVARELCLSPTSVVSREVFAIPQHIAKLNVTEGILRGPNLLRTAPIAIVNISQQTVFAAFSLGNDLSGYPRVAHGGIIAMLLDEVMGKASFGVLGNTSTFTAKLDVEYVRPVLVNSFVVIIAKAGSVEGRKLWITAMLEGAEPGVYVTLFIRGRSSTYFNYVKLTTLHTFLHELKVTTVALVRTQKCGCLFVQVARRF</sequence>
<dbReference type="InterPro" id="IPR006683">
    <property type="entry name" value="Thioestr_dom"/>
</dbReference>
<dbReference type="InterPro" id="IPR029069">
    <property type="entry name" value="HotDog_dom_sf"/>
</dbReference>
<gene>
    <name evidence="2" type="ORF">OIDMADRAFT_35502</name>
</gene>
<dbReference type="Proteomes" id="UP000054321">
    <property type="component" value="Unassembled WGS sequence"/>
</dbReference>
<dbReference type="InterPro" id="IPR052061">
    <property type="entry name" value="PTE-AB_protein"/>
</dbReference>
<organism evidence="2 3">
    <name type="scientific">Oidiodendron maius (strain Zn)</name>
    <dbReference type="NCBI Taxonomy" id="913774"/>
    <lineage>
        <taxon>Eukaryota</taxon>
        <taxon>Fungi</taxon>
        <taxon>Dikarya</taxon>
        <taxon>Ascomycota</taxon>
        <taxon>Pezizomycotina</taxon>
        <taxon>Leotiomycetes</taxon>
        <taxon>Leotiomycetes incertae sedis</taxon>
        <taxon>Myxotrichaceae</taxon>
        <taxon>Oidiodendron</taxon>
    </lineage>
</organism>
<dbReference type="EMBL" id="KN832893">
    <property type="protein sequence ID" value="KIM93677.1"/>
    <property type="molecule type" value="Genomic_DNA"/>
</dbReference>
<dbReference type="AlphaFoldDB" id="A0A0C3CVG3"/>
<evidence type="ECO:0000259" key="1">
    <source>
        <dbReference type="Pfam" id="PF03061"/>
    </source>
</evidence>
<feature type="domain" description="Thioesterase" evidence="1">
    <location>
        <begin position="92"/>
        <end position="151"/>
    </location>
</feature>
<name>A0A0C3CVG3_OIDMZ</name>
<dbReference type="Gene3D" id="3.10.129.10">
    <property type="entry name" value="Hotdog Thioesterase"/>
    <property type="match status" value="1"/>
</dbReference>
<dbReference type="InParanoid" id="A0A0C3CVG3"/>
<evidence type="ECO:0000313" key="3">
    <source>
        <dbReference type="Proteomes" id="UP000054321"/>
    </source>
</evidence>
<dbReference type="HOGENOM" id="CLU_1267227_0_0_1"/>
<proteinExistence type="predicted"/>
<dbReference type="PANTHER" id="PTHR47260">
    <property type="entry name" value="UPF0644 PROTEIN PB2B4.06"/>
    <property type="match status" value="1"/>
</dbReference>
<dbReference type="SUPFAM" id="SSF54637">
    <property type="entry name" value="Thioesterase/thiol ester dehydrase-isomerase"/>
    <property type="match status" value="1"/>
</dbReference>
<reference evidence="3" key="2">
    <citation type="submission" date="2015-01" db="EMBL/GenBank/DDBJ databases">
        <title>Evolutionary Origins and Diversification of the Mycorrhizal Mutualists.</title>
        <authorList>
            <consortium name="DOE Joint Genome Institute"/>
            <consortium name="Mycorrhizal Genomics Consortium"/>
            <person name="Kohler A."/>
            <person name="Kuo A."/>
            <person name="Nagy L.G."/>
            <person name="Floudas D."/>
            <person name="Copeland A."/>
            <person name="Barry K.W."/>
            <person name="Cichocki N."/>
            <person name="Veneault-Fourrey C."/>
            <person name="LaButti K."/>
            <person name="Lindquist E.A."/>
            <person name="Lipzen A."/>
            <person name="Lundell T."/>
            <person name="Morin E."/>
            <person name="Murat C."/>
            <person name="Riley R."/>
            <person name="Ohm R."/>
            <person name="Sun H."/>
            <person name="Tunlid A."/>
            <person name="Henrissat B."/>
            <person name="Grigoriev I.V."/>
            <person name="Hibbett D.S."/>
            <person name="Martin F."/>
        </authorList>
    </citation>
    <scope>NUCLEOTIDE SEQUENCE [LARGE SCALE GENOMIC DNA]</scope>
    <source>
        <strain evidence="3">Zn</strain>
    </source>
</reference>
<protein>
    <recommendedName>
        <fullName evidence="1">Thioesterase domain-containing protein</fullName>
    </recommendedName>
</protein>
<dbReference type="OrthoDB" id="506431at2759"/>
<evidence type="ECO:0000313" key="2">
    <source>
        <dbReference type="EMBL" id="KIM93677.1"/>
    </source>
</evidence>
<dbReference type="PANTHER" id="PTHR47260:SF1">
    <property type="entry name" value="UPF0644 PROTEIN PB2B4.06"/>
    <property type="match status" value="1"/>
</dbReference>
<accession>A0A0C3CVG3</accession>
<dbReference type="Pfam" id="PF03061">
    <property type="entry name" value="4HBT"/>
    <property type="match status" value="1"/>
</dbReference>
<reference evidence="2 3" key="1">
    <citation type="submission" date="2014-04" db="EMBL/GenBank/DDBJ databases">
        <authorList>
            <consortium name="DOE Joint Genome Institute"/>
            <person name="Kuo A."/>
            <person name="Martino E."/>
            <person name="Perotto S."/>
            <person name="Kohler A."/>
            <person name="Nagy L.G."/>
            <person name="Floudas D."/>
            <person name="Copeland A."/>
            <person name="Barry K.W."/>
            <person name="Cichocki N."/>
            <person name="Veneault-Fourrey C."/>
            <person name="LaButti K."/>
            <person name="Lindquist E.A."/>
            <person name="Lipzen A."/>
            <person name="Lundell T."/>
            <person name="Morin E."/>
            <person name="Murat C."/>
            <person name="Sun H."/>
            <person name="Tunlid A."/>
            <person name="Henrissat B."/>
            <person name="Grigoriev I.V."/>
            <person name="Hibbett D.S."/>
            <person name="Martin F."/>
            <person name="Nordberg H.P."/>
            <person name="Cantor M.N."/>
            <person name="Hua S.X."/>
        </authorList>
    </citation>
    <scope>NUCLEOTIDE SEQUENCE [LARGE SCALE GENOMIC DNA]</scope>
    <source>
        <strain evidence="2 3">Zn</strain>
    </source>
</reference>
<keyword evidence="3" id="KW-1185">Reference proteome</keyword>